<dbReference type="SUPFAM" id="SSF75689">
    <property type="entry name" value="Zinc-binding domain of translation initiation factor 2 beta"/>
    <property type="match status" value="1"/>
</dbReference>
<evidence type="ECO:0000313" key="10">
    <source>
        <dbReference type="Proteomes" id="UP000246078"/>
    </source>
</evidence>
<evidence type="ECO:0000313" key="8">
    <source>
        <dbReference type="EMBL" id="KAF5221703.1"/>
    </source>
</evidence>
<dbReference type="GO" id="GO:0001732">
    <property type="term" value="P:formation of cytoplasmic translation initiation complex"/>
    <property type="evidence" value="ECO:0007669"/>
    <property type="project" value="TreeGrafter"/>
</dbReference>
<reference evidence="8" key="3">
    <citation type="submission" date="2020-04" db="EMBL/GenBank/DDBJ databases">
        <authorList>
            <person name="Diaz Viraque F."/>
        </authorList>
    </citation>
    <scope>NUCLEOTIDE SEQUENCE</scope>
    <source>
        <strain evidence="8">Berenice</strain>
    </source>
</reference>
<dbReference type="PANTHER" id="PTHR23001:SF7">
    <property type="entry name" value="EUKARYOTIC TRANSLATION INITIATION FACTOR 5"/>
    <property type="match status" value="1"/>
</dbReference>
<dbReference type="InterPro" id="IPR016189">
    <property type="entry name" value="Transl_init_fac_IF2/IF5_N"/>
</dbReference>
<keyword evidence="4" id="KW-0648">Protein biosynthesis</keyword>
<dbReference type="VEuPathDB" id="TriTrypDB:TcG_04957"/>
<dbReference type="OrthoDB" id="10250831at2759"/>
<dbReference type="FunFam" id="3.30.30.170:FF:000002">
    <property type="entry name" value="Eukaryotic translation initiation factor 5"/>
    <property type="match status" value="1"/>
</dbReference>
<keyword evidence="5" id="KW-0342">GTP-binding</keyword>
<evidence type="ECO:0000256" key="6">
    <source>
        <dbReference type="SAM" id="MobiDB-lite"/>
    </source>
</evidence>
<dbReference type="Proteomes" id="UP000246078">
    <property type="component" value="Unassembled WGS sequence"/>
</dbReference>
<dbReference type="VEuPathDB" id="TriTrypDB:TcCLB.504119.10"/>
<dbReference type="GO" id="GO:0071074">
    <property type="term" value="F:eukaryotic initiation factor eIF2 binding"/>
    <property type="evidence" value="ECO:0007669"/>
    <property type="project" value="TreeGrafter"/>
</dbReference>
<dbReference type="Gene3D" id="2.20.25.350">
    <property type="match status" value="1"/>
</dbReference>
<dbReference type="VEuPathDB" id="TriTrypDB:TcCLB.504105.20"/>
<dbReference type="VEuPathDB" id="TriTrypDB:TcCL_ESM05485"/>
<gene>
    <name evidence="9" type="ORF">C3747_296g14</name>
    <name evidence="8" type="ORF">ECC02_005241</name>
</gene>
<sequence length="379" mass="42882">MSVPMIPIDPDKRDDLYYRYKMPTIQTKVEGSGNGIKTVFPNIHDVCLAINRPEEVLMKFFQSEIGAQRTVLEKDDKFLIMGSHTEERVQEKIYDFIRKFVLCRSCRNPETQLFVERNKKDVPHISMSCGACGKVMKLNDLDARYVTAIVTYFAKNPQVAMKKGAGTAEARSSQKNQQAAAAAVAAAVAPPAEPEKKQIQRSDLEDTREPPQKILARCMQQYPDESEEVMRRCIELMTTYNLKEKMGPLLVLDGIELAEKEFMAGLRRHSRLLKRFCRVTGTALLDAATDEATKSDLLRREKRLQSATIEECARICARRFEPEQMVVILFVLFIEGVLKSATIEEWCGDEKPISKVDPAVDKKMKQAAAPLVEWLVGSS</sequence>
<proteinExistence type="inferred from homology"/>
<dbReference type="EMBL" id="PRFC01000296">
    <property type="protein sequence ID" value="PWU93390.1"/>
    <property type="molecule type" value="Genomic_DNA"/>
</dbReference>
<dbReference type="PANTHER" id="PTHR23001">
    <property type="entry name" value="EUKARYOTIC TRANSLATION INITIATION FACTOR"/>
    <property type="match status" value="1"/>
</dbReference>
<dbReference type="PROSITE" id="PS51363">
    <property type="entry name" value="W2"/>
    <property type="match status" value="1"/>
</dbReference>
<dbReference type="VEuPathDB" id="TriTrypDB:ECC02_005241"/>
<reference evidence="8 11" key="2">
    <citation type="journal article" date="2019" name="Genome Biol. Evol.">
        <title>Nanopore Sequencing Significantly Improves Genome Assembly of the Protozoan Parasite Trypanosoma cruzi.</title>
        <authorList>
            <person name="Diaz-Viraque F."/>
            <person name="Pita S."/>
            <person name="Greif G."/>
            <person name="de Souza R.C.M."/>
            <person name="Iraola G."/>
            <person name="Robello C."/>
        </authorList>
    </citation>
    <scope>NUCLEOTIDE SEQUENCE [LARGE SCALE GENOMIC DNA]</scope>
    <source>
        <strain evidence="8 11">Berenice</strain>
    </source>
</reference>
<evidence type="ECO:0000313" key="9">
    <source>
        <dbReference type="EMBL" id="PWU93390.1"/>
    </source>
</evidence>
<dbReference type="GO" id="GO:0005525">
    <property type="term" value="F:GTP binding"/>
    <property type="evidence" value="ECO:0007669"/>
    <property type="project" value="UniProtKB-KW"/>
</dbReference>
<dbReference type="VEuPathDB" id="TriTrypDB:C4B63_47g55"/>
<feature type="domain" description="W2" evidence="7">
    <location>
        <begin position="201"/>
        <end position="379"/>
    </location>
</feature>
<accession>A0A2V2VAG4</accession>
<dbReference type="Gene3D" id="3.30.30.170">
    <property type="match status" value="1"/>
</dbReference>
<evidence type="ECO:0000259" key="7">
    <source>
        <dbReference type="PROSITE" id="PS51363"/>
    </source>
</evidence>
<dbReference type="OMA" id="CRNPETT"/>
<dbReference type="SUPFAM" id="SSF100966">
    <property type="entry name" value="Translation initiation factor 2 beta, aIF2beta, N-terminal domain"/>
    <property type="match status" value="1"/>
</dbReference>
<dbReference type="EMBL" id="JABDHM010000034">
    <property type="protein sequence ID" value="KAF5221703.1"/>
    <property type="molecule type" value="Genomic_DNA"/>
</dbReference>
<dbReference type="SMR" id="A0A2V2VAG4"/>
<dbReference type="Pfam" id="PF01873">
    <property type="entry name" value="eIF-5_eIF-2B"/>
    <property type="match status" value="1"/>
</dbReference>
<name>A0A2V2VAG4_TRYCR</name>
<dbReference type="VEuPathDB" id="TriTrypDB:Tc_MARK_3350"/>
<feature type="compositionally biased region" description="Basic and acidic residues" evidence="6">
    <location>
        <begin position="193"/>
        <end position="210"/>
    </location>
</feature>
<dbReference type="VEuPathDB" id="TriTrypDB:TCSYLVIO_004556"/>
<dbReference type="VEuPathDB" id="TriTrypDB:C3747_296g14"/>
<feature type="compositionally biased region" description="Low complexity" evidence="6">
    <location>
        <begin position="181"/>
        <end position="190"/>
    </location>
</feature>
<dbReference type="InterPro" id="IPR016190">
    <property type="entry name" value="Transl_init_fac_IF2/IF5_Zn-bd"/>
</dbReference>
<dbReference type="InterPro" id="IPR045196">
    <property type="entry name" value="IF2/IF5"/>
</dbReference>
<evidence type="ECO:0000256" key="4">
    <source>
        <dbReference type="ARBA" id="ARBA00022917"/>
    </source>
</evidence>
<dbReference type="InterPro" id="IPR002735">
    <property type="entry name" value="Transl_init_fac_IF2/IF5_dom"/>
</dbReference>
<reference evidence="9 10" key="1">
    <citation type="journal article" date="2018" name="Microb. Genom.">
        <title>Expanding an expanded genome: long-read sequencing of Trypanosoma cruzi.</title>
        <authorList>
            <person name="Berna L."/>
            <person name="Rodriguez M."/>
            <person name="Chiribao M.L."/>
            <person name="Parodi-Talice A."/>
            <person name="Pita S."/>
            <person name="Rijo G."/>
            <person name="Alvarez-Valin F."/>
            <person name="Robello C."/>
        </authorList>
    </citation>
    <scope>NUCLEOTIDE SEQUENCE [LARGE SCALE GENOMIC DNA]</scope>
    <source>
        <strain evidence="9 10">TCC</strain>
    </source>
</reference>
<dbReference type="VEuPathDB" id="TriTrypDB:TCDM_04053"/>
<comment type="caution">
    <text evidence="9">The sequence shown here is derived from an EMBL/GenBank/DDBJ whole genome shotgun (WGS) entry which is preliminary data.</text>
</comment>
<dbReference type="GO" id="GO:0003743">
    <property type="term" value="F:translation initiation factor activity"/>
    <property type="evidence" value="ECO:0007669"/>
    <property type="project" value="UniProtKB-KW"/>
</dbReference>
<dbReference type="InterPro" id="IPR003307">
    <property type="entry name" value="W2_domain"/>
</dbReference>
<protein>
    <submittedName>
        <fullName evidence="9">Putative eukaryotic translation initiation factor 5</fullName>
    </submittedName>
</protein>
<evidence type="ECO:0000256" key="3">
    <source>
        <dbReference type="ARBA" id="ARBA00022741"/>
    </source>
</evidence>
<dbReference type="Proteomes" id="UP000583944">
    <property type="component" value="Unassembled WGS sequence"/>
</dbReference>
<comment type="similarity">
    <text evidence="1">Belongs to the eIF-2-beta/eIF-5 family.</text>
</comment>
<keyword evidence="2 9" id="KW-0396">Initiation factor</keyword>
<dbReference type="GO" id="GO:0005092">
    <property type="term" value="F:GDP-dissociation inhibitor activity"/>
    <property type="evidence" value="ECO:0007669"/>
    <property type="project" value="TreeGrafter"/>
</dbReference>
<evidence type="ECO:0000256" key="2">
    <source>
        <dbReference type="ARBA" id="ARBA00022540"/>
    </source>
</evidence>
<dbReference type="GO" id="GO:0005829">
    <property type="term" value="C:cytosol"/>
    <property type="evidence" value="ECO:0007669"/>
    <property type="project" value="TreeGrafter"/>
</dbReference>
<dbReference type="VEuPathDB" id="TriTrypDB:TcYC6_0112490"/>
<evidence type="ECO:0000256" key="5">
    <source>
        <dbReference type="ARBA" id="ARBA00023134"/>
    </source>
</evidence>
<keyword evidence="3" id="KW-0547">Nucleotide-binding</keyword>
<feature type="region of interest" description="Disordered" evidence="6">
    <location>
        <begin position="181"/>
        <end position="210"/>
    </location>
</feature>
<dbReference type="SMART" id="SM00653">
    <property type="entry name" value="eIF2B_5"/>
    <property type="match status" value="1"/>
</dbReference>
<dbReference type="AlphaFoldDB" id="A0A2V2VAG4"/>
<dbReference type="VEuPathDB" id="TriTrypDB:BCY84_15394"/>
<dbReference type="VEuPathDB" id="TriTrypDB:TcBrA4_0131880"/>
<organism evidence="9 10">
    <name type="scientific">Trypanosoma cruzi</name>
    <dbReference type="NCBI Taxonomy" id="5693"/>
    <lineage>
        <taxon>Eukaryota</taxon>
        <taxon>Discoba</taxon>
        <taxon>Euglenozoa</taxon>
        <taxon>Kinetoplastea</taxon>
        <taxon>Metakinetoplastina</taxon>
        <taxon>Trypanosomatida</taxon>
        <taxon>Trypanosomatidae</taxon>
        <taxon>Trypanosoma</taxon>
        <taxon>Schizotrypanum</taxon>
    </lineage>
</organism>
<evidence type="ECO:0000313" key="11">
    <source>
        <dbReference type="Proteomes" id="UP000583944"/>
    </source>
</evidence>
<evidence type="ECO:0000256" key="1">
    <source>
        <dbReference type="ARBA" id="ARBA00010397"/>
    </source>
</evidence>